<dbReference type="InterPro" id="IPR017850">
    <property type="entry name" value="Alkaline_phosphatase_core_sf"/>
</dbReference>
<keyword evidence="2" id="KW-1185">Reference proteome</keyword>
<dbReference type="InterPro" id="IPR010869">
    <property type="entry name" value="DUF1501"/>
</dbReference>
<dbReference type="SUPFAM" id="SSF53649">
    <property type="entry name" value="Alkaline phosphatase-like"/>
    <property type="match status" value="1"/>
</dbReference>
<protein>
    <recommendedName>
        <fullName evidence="3">Sulfatase</fullName>
    </recommendedName>
</protein>
<dbReference type="OrthoDB" id="127333at2"/>
<evidence type="ECO:0008006" key="3">
    <source>
        <dbReference type="Google" id="ProtNLM"/>
    </source>
</evidence>
<dbReference type="RefSeq" id="WP_145384578.1">
    <property type="nucleotide sequence ID" value="NZ_CP037423.1"/>
</dbReference>
<dbReference type="Pfam" id="PF07394">
    <property type="entry name" value="DUF1501"/>
    <property type="match status" value="1"/>
</dbReference>
<organism evidence="1 2">
    <name type="scientific">Stieleria neptunia</name>
    <dbReference type="NCBI Taxonomy" id="2527979"/>
    <lineage>
        <taxon>Bacteria</taxon>
        <taxon>Pseudomonadati</taxon>
        <taxon>Planctomycetota</taxon>
        <taxon>Planctomycetia</taxon>
        <taxon>Pirellulales</taxon>
        <taxon>Pirellulaceae</taxon>
        <taxon>Stieleria</taxon>
    </lineage>
</organism>
<name>A0A518HIS2_9BACT</name>
<dbReference type="AlphaFoldDB" id="A0A518HIS2"/>
<dbReference type="Proteomes" id="UP000319004">
    <property type="component" value="Chromosome"/>
</dbReference>
<gene>
    <name evidence="1" type="ORF">Enr13x_05910</name>
</gene>
<evidence type="ECO:0000313" key="2">
    <source>
        <dbReference type="Proteomes" id="UP000319004"/>
    </source>
</evidence>
<dbReference type="InterPro" id="IPR006311">
    <property type="entry name" value="TAT_signal"/>
</dbReference>
<evidence type="ECO:0000313" key="1">
    <source>
        <dbReference type="EMBL" id="QDV40755.1"/>
    </source>
</evidence>
<proteinExistence type="predicted"/>
<dbReference type="PANTHER" id="PTHR43737">
    <property type="entry name" value="BLL7424 PROTEIN"/>
    <property type="match status" value="1"/>
</dbReference>
<dbReference type="Gene3D" id="3.40.720.10">
    <property type="entry name" value="Alkaline Phosphatase, subunit A"/>
    <property type="match status" value="1"/>
</dbReference>
<accession>A0A518HIS2</accession>
<dbReference type="EMBL" id="CP037423">
    <property type="protein sequence ID" value="QDV40755.1"/>
    <property type="molecule type" value="Genomic_DNA"/>
</dbReference>
<dbReference type="PANTHER" id="PTHR43737:SF1">
    <property type="entry name" value="DUF1501 DOMAIN-CONTAINING PROTEIN"/>
    <property type="match status" value="1"/>
</dbReference>
<dbReference type="PROSITE" id="PS51318">
    <property type="entry name" value="TAT"/>
    <property type="match status" value="1"/>
</dbReference>
<sequence>MTSNHWIDRRRFLYGGGLGAGAMALQLLRHAEAEGAGTTHHTATASSVIFLFMSGGPSQVDTFDPKPDLDRLAGKDVPESIADTIPKIKRAGLKNLMGSPWSFKPYGESGIPVSDLLPKTAEHVDDLCVIRSMQHNNPVHGPGECVALTGTAAGDRPSIGSWSLYGLGTANETLPAFIGMNLHTDGMQFPQGAGWGSGFLPSGFQGTIVDPAKGIRHVTMPEQTSQPQRRDQLELIRWFNQRHLDQSGGQSELRARLDSYETAFQMQTSAPDLFDLAKETQQTRELYGLDHPQGKTVGRACLLARRMVQRGVRFVQVRVGGWDAHGNIKGNHTKMASRTDVPIAGLLADLKQRGLLQSTLVVWAGEFGRTPTMEGRGKGRDHSPAGYSIWMAGGGVQGGRVIGATDPLGYVATERPVSPHDFHATILHALGIDANRLTYNHHGRDEVPTVFGGEAVGEVFGSSVG</sequence>
<reference evidence="1 2" key="1">
    <citation type="submission" date="2019-03" db="EMBL/GenBank/DDBJ databases">
        <title>Deep-cultivation of Planctomycetes and their phenomic and genomic characterization uncovers novel biology.</title>
        <authorList>
            <person name="Wiegand S."/>
            <person name="Jogler M."/>
            <person name="Boedeker C."/>
            <person name="Pinto D."/>
            <person name="Vollmers J."/>
            <person name="Rivas-Marin E."/>
            <person name="Kohn T."/>
            <person name="Peeters S.H."/>
            <person name="Heuer A."/>
            <person name="Rast P."/>
            <person name="Oberbeckmann S."/>
            <person name="Bunk B."/>
            <person name="Jeske O."/>
            <person name="Meyerdierks A."/>
            <person name="Storesund J.E."/>
            <person name="Kallscheuer N."/>
            <person name="Luecker S."/>
            <person name="Lage O.M."/>
            <person name="Pohl T."/>
            <person name="Merkel B.J."/>
            <person name="Hornburger P."/>
            <person name="Mueller R.-W."/>
            <person name="Bruemmer F."/>
            <person name="Labrenz M."/>
            <person name="Spormann A.M."/>
            <person name="Op den Camp H."/>
            <person name="Overmann J."/>
            <person name="Amann R."/>
            <person name="Jetten M.S.M."/>
            <person name="Mascher T."/>
            <person name="Medema M.H."/>
            <person name="Devos D.P."/>
            <person name="Kaster A.-K."/>
            <person name="Ovreas L."/>
            <person name="Rohde M."/>
            <person name="Galperin M.Y."/>
            <person name="Jogler C."/>
        </authorList>
    </citation>
    <scope>NUCLEOTIDE SEQUENCE [LARGE SCALE GENOMIC DNA]</scope>
    <source>
        <strain evidence="1 2">Enr13</strain>
    </source>
</reference>
<dbReference type="KEGG" id="snep:Enr13x_05910"/>